<evidence type="ECO:0000313" key="2">
    <source>
        <dbReference type="Proteomes" id="UP001443914"/>
    </source>
</evidence>
<proteinExistence type="predicted"/>
<organism evidence="1 2">
    <name type="scientific">Saponaria officinalis</name>
    <name type="common">Common soapwort</name>
    <name type="synonym">Lychnis saponaria</name>
    <dbReference type="NCBI Taxonomy" id="3572"/>
    <lineage>
        <taxon>Eukaryota</taxon>
        <taxon>Viridiplantae</taxon>
        <taxon>Streptophyta</taxon>
        <taxon>Embryophyta</taxon>
        <taxon>Tracheophyta</taxon>
        <taxon>Spermatophyta</taxon>
        <taxon>Magnoliopsida</taxon>
        <taxon>eudicotyledons</taxon>
        <taxon>Gunneridae</taxon>
        <taxon>Pentapetalae</taxon>
        <taxon>Caryophyllales</taxon>
        <taxon>Caryophyllaceae</taxon>
        <taxon>Caryophylleae</taxon>
        <taxon>Saponaria</taxon>
    </lineage>
</organism>
<protein>
    <submittedName>
        <fullName evidence="1">Uncharacterized protein</fullName>
    </submittedName>
</protein>
<dbReference type="AlphaFoldDB" id="A0AAW1KV86"/>
<dbReference type="Proteomes" id="UP001443914">
    <property type="component" value="Unassembled WGS sequence"/>
</dbReference>
<dbReference type="Pfam" id="PF14009">
    <property type="entry name" value="PADRE"/>
    <property type="match status" value="1"/>
</dbReference>
<reference evidence="1" key="1">
    <citation type="submission" date="2024-03" db="EMBL/GenBank/DDBJ databases">
        <title>WGS assembly of Saponaria officinalis var. Norfolk2.</title>
        <authorList>
            <person name="Jenkins J."/>
            <person name="Shu S."/>
            <person name="Grimwood J."/>
            <person name="Barry K."/>
            <person name="Goodstein D."/>
            <person name="Schmutz J."/>
            <person name="Leebens-Mack J."/>
            <person name="Osbourn A."/>
        </authorList>
    </citation>
    <scope>NUCLEOTIDE SEQUENCE [LARGE SCALE GENOMIC DNA]</scope>
    <source>
        <strain evidence="1">JIC</strain>
    </source>
</reference>
<dbReference type="EMBL" id="JBDFQZ010000005">
    <property type="protein sequence ID" value="KAK9724880.1"/>
    <property type="molecule type" value="Genomic_DNA"/>
</dbReference>
<gene>
    <name evidence="1" type="ORF">RND81_05G105300</name>
</gene>
<dbReference type="PANTHER" id="PTHR33148:SF2">
    <property type="entry name" value="DUF4228 DOMAIN-CONTAINING PROTEIN"/>
    <property type="match status" value="1"/>
</dbReference>
<sequence>MGNLALCMVGGSKPKPKKEKMLLVMKMNDGKLLEFKKSMKVKNLLLNYPNSYVGLFNEATQPLPLEYNLKIGKIYYLFPKLCNIYNNARRVPNPNDGAIRIKVVITRHQLQLLLSNRVRVESIIMDGKQWDNMAQLKKLDCIPE</sequence>
<keyword evidence="2" id="KW-1185">Reference proteome</keyword>
<dbReference type="PANTHER" id="PTHR33148">
    <property type="entry name" value="PLASTID MOVEMENT IMPAIRED PROTEIN-RELATED"/>
    <property type="match status" value="1"/>
</dbReference>
<evidence type="ECO:0000313" key="1">
    <source>
        <dbReference type="EMBL" id="KAK9724880.1"/>
    </source>
</evidence>
<accession>A0AAW1KV86</accession>
<name>A0AAW1KV86_SAPOF</name>
<dbReference type="InterPro" id="IPR025322">
    <property type="entry name" value="PADRE_dom"/>
</dbReference>
<comment type="caution">
    <text evidence="1">The sequence shown here is derived from an EMBL/GenBank/DDBJ whole genome shotgun (WGS) entry which is preliminary data.</text>
</comment>